<protein>
    <submittedName>
        <fullName evidence="10">Fimbrial biogenesis outer membrane usher protein</fullName>
    </submittedName>
</protein>
<comment type="similarity">
    <text evidence="2">Belongs to the fimbrial export usher family.</text>
</comment>
<proteinExistence type="inferred from homology"/>
<gene>
    <name evidence="10" type="ORF">ISP11_18775</name>
</gene>
<evidence type="ECO:0000259" key="9">
    <source>
        <dbReference type="Pfam" id="PF13954"/>
    </source>
</evidence>
<reference evidence="10 11" key="1">
    <citation type="submission" date="2020-11" db="EMBL/GenBank/DDBJ databases">
        <title>Identification of Lelliottia nimipressuralis from Wound Infection by Whole Genome-Based Bacterial Identification.</title>
        <authorList>
            <person name="Navarathna D.H."/>
            <person name="Choi H."/>
            <person name="Jinadatha C."/>
            <person name="Chatterjee P."/>
            <person name="Hwang M."/>
        </authorList>
    </citation>
    <scope>NUCLEOTIDE SEQUENCE [LARGE SCALE GENOMIC DNA]</scope>
    <source>
        <strain evidence="10 11">DN2020</strain>
    </source>
</reference>
<keyword evidence="8" id="KW-0998">Cell outer membrane</keyword>
<keyword evidence="6" id="KW-0732">Signal</keyword>
<dbReference type="GO" id="GO:0009279">
    <property type="term" value="C:cell outer membrane"/>
    <property type="evidence" value="ECO:0007669"/>
    <property type="project" value="UniProtKB-SubCell"/>
</dbReference>
<dbReference type="Gene3D" id="3.10.20.410">
    <property type="match status" value="1"/>
</dbReference>
<evidence type="ECO:0000313" key="11">
    <source>
        <dbReference type="Proteomes" id="UP000628560"/>
    </source>
</evidence>
<evidence type="ECO:0000256" key="3">
    <source>
        <dbReference type="ARBA" id="ARBA00022448"/>
    </source>
</evidence>
<dbReference type="InterPro" id="IPR000015">
    <property type="entry name" value="Fimb_usher"/>
</dbReference>
<evidence type="ECO:0000256" key="5">
    <source>
        <dbReference type="ARBA" id="ARBA00022692"/>
    </source>
</evidence>
<dbReference type="Proteomes" id="UP000628560">
    <property type="component" value="Unassembled WGS sequence"/>
</dbReference>
<keyword evidence="3" id="KW-0813">Transport</keyword>
<dbReference type="Gene3D" id="2.60.40.2610">
    <property type="entry name" value="Outer membrane usher protein FimD, plug domain"/>
    <property type="match status" value="1"/>
</dbReference>
<evidence type="ECO:0000256" key="2">
    <source>
        <dbReference type="ARBA" id="ARBA00008064"/>
    </source>
</evidence>
<dbReference type="InterPro" id="IPR037224">
    <property type="entry name" value="PapC_N_sf"/>
</dbReference>
<dbReference type="PANTHER" id="PTHR30451">
    <property type="entry name" value="OUTER MEMBRANE USHER PROTEIN"/>
    <property type="match status" value="1"/>
</dbReference>
<name>A0ABD4KES6_9ENTR</name>
<comment type="subcellular location">
    <subcellularLocation>
        <location evidence="1">Cell outer membrane</location>
        <topology evidence="1">Multi-pass membrane protein</topology>
    </subcellularLocation>
</comment>
<dbReference type="RefSeq" id="WP_194514095.1">
    <property type="nucleotide sequence ID" value="NZ_JADIXP010000013.1"/>
</dbReference>
<dbReference type="InterPro" id="IPR042186">
    <property type="entry name" value="FimD_plug_dom"/>
</dbReference>
<organism evidence="10 11">
    <name type="scientific">Lelliottia nimipressuralis</name>
    <dbReference type="NCBI Taxonomy" id="69220"/>
    <lineage>
        <taxon>Bacteria</taxon>
        <taxon>Pseudomonadati</taxon>
        <taxon>Pseudomonadota</taxon>
        <taxon>Gammaproteobacteria</taxon>
        <taxon>Enterobacterales</taxon>
        <taxon>Enterobacteriaceae</taxon>
        <taxon>Lelliottia</taxon>
    </lineage>
</organism>
<keyword evidence="4" id="KW-1134">Transmembrane beta strand</keyword>
<dbReference type="EMBL" id="JADIXP010000013">
    <property type="protein sequence ID" value="MBF4179913.1"/>
    <property type="molecule type" value="Genomic_DNA"/>
</dbReference>
<accession>A0ABD4KES6</accession>
<keyword evidence="7" id="KW-0472">Membrane</keyword>
<dbReference type="InterPro" id="IPR025885">
    <property type="entry name" value="PapC_N"/>
</dbReference>
<feature type="domain" description="PapC N-terminal" evidence="9">
    <location>
        <begin position="26"/>
        <end position="161"/>
    </location>
</feature>
<dbReference type="PANTHER" id="PTHR30451:SF5">
    <property type="entry name" value="SLR0019 PROTEIN"/>
    <property type="match status" value="1"/>
</dbReference>
<evidence type="ECO:0000256" key="1">
    <source>
        <dbReference type="ARBA" id="ARBA00004571"/>
    </source>
</evidence>
<dbReference type="SUPFAM" id="SSF141729">
    <property type="entry name" value="FimD N-terminal domain-like"/>
    <property type="match status" value="1"/>
</dbReference>
<keyword evidence="5" id="KW-0812">Transmembrane</keyword>
<dbReference type="Gene3D" id="2.60.40.3110">
    <property type="match status" value="1"/>
</dbReference>
<evidence type="ECO:0000313" key="10">
    <source>
        <dbReference type="EMBL" id="MBF4179913.1"/>
    </source>
</evidence>
<evidence type="ECO:0000256" key="6">
    <source>
        <dbReference type="ARBA" id="ARBA00022729"/>
    </source>
</evidence>
<dbReference type="Pfam" id="PF00577">
    <property type="entry name" value="Usher"/>
    <property type="match status" value="1"/>
</dbReference>
<evidence type="ECO:0000256" key="8">
    <source>
        <dbReference type="ARBA" id="ARBA00023237"/>
    </source>
</evidence>
<dbReference type="AlphaFoldDB" id="A0ABD4KES6"/>
<comment type="caution">
    <text evidence="10">The sequence shown here is derived from an EMBL/GenBank/DDBJ whole genome shotgun (WGS) entry which is preliminary data.</text>
</comment>
<dbReference type="Pfam" id="PF13954">
    <property type="entry name" value="PapC_N"/>
    <property type="match status" value="1"/>
</dbReference>
<sequence>MKITPRYLILFMVSAGHHGQALGEDFDLSLMEKMDNLRGVDTSVLLKGSQTLAGDYPVTLVLNNESVGQITQPFRLTQGAVQPVFTAKQLNTLGIIVDRSPEGEHPLAAFVDKAAVVYDAGGEKLSLTVPQARLNQSSGDIAPQESWRPGLTAARINYNFSLQRTTGSQGQSSSISSTLNNGLNLGHWRLRNDGYFRYQHGESARYESSANYLTRDIARLKSTFRGGDFFTNGKIFSSVSLRGMTVYSSDEMRPDNQRFFMPAISGTARTNATIVIRQNGFVIDERRLTPGPFVIRDLHSASSSGDFDITVTETDGSVQHFTQAFNSIAALLPPGVFNYELSGGRYRSSGAGSLTPAIYQASVFYGLNNTFTLLAGQQLASGKAFRYQNSGGGIAANVPVLGGVSALLKHSEVSTTPDAGSWQGKQLETLFVRNVNQTQSALSLSWKHKYNPDYQEVSDAINTAQHHATGQRYHDQYNVQLDQSLDALTLMLRYTQDRTWAGLHRHSSRLGMSMSRWQSQFQIYYTHQRDLQGSVDNSLTFNVQIPLGTSQNHRAGFNTLSGSHGSSQQTASLNGSFLDDNQLNYDLSLSSQSGNTSSNMSGAYSGSAGIVSAGFSQGEGYQQTLLGLQGGVIAHHHGITLSQPLGDTVVLVHTPKTGGLKIENNQNLYTDHWGNAVIPYAVPYRENNVGLDPNSLNKHIDVPASVEKVVPTKGAIIEAEFHVTRHDRRFARILDAHRQPLPFGTEIEDANHAEMGVGGAAGVLLADFTHRRWPLTARLHGQVLCHIASPDTPTTSSPSDTSTLWKLSCL</sequence>
<evidence type="ECO:0000256" key="7">
    <source>
        <dbReference type="ARBA" id="ARBA00023136"/>
    </source>
</evidence>
<evidence type="ECO:0000256" key="4">
    <source>
        <dbReference type="ARBA" id="ARBA00022452"/>
    </source>
</evidence>